<evidence type="ECO:0000256" key="11">
    <source>
        <dbReference type="PROSITE-ProRule" id="PRU00042"/>
    </source>
</evidence>
<feature type="domain" description="C2H2-type" evidence="14">
    <location>
        <begin position="485"/>
        <end position="512"/>
    </location>
</feature>
<evidence type="ECO:0000256" key="12">
    <source>
        <dbReference type="SAM" id="Coils"/>
    </source>
</evidence>
<keyword evidence="7" id="KW-0805">Transcription regulation</keyword>
<dbReference type="FunFam" id="3.30.160.60:FF:001498">
    <property type="entry name" value="Zinc finger protein 404"/>
    <property type="match status" value="1"/>
</dbReference>
<organism evidence="15 16">
    <name type="scientific">Erpetoichthys calabaricus</name>
    <name type="common">Rope fish</name>
    <name type="synonym">Calamoichthys calabaricus</name>
    <dbReference type="NCBI Taxonomy" id="27687"/>
    <lineage>
        <taxon>Eukaryota</taxon>
        <taxon>Metazoa</taxon>
        <taxon>Chordata</taxon>
        <taxon>Craniata</taxon>
        <taxon>Vertebrata</taxon>
        <taxon>Euteleostomi</taxon>
        <taxon>Actinopterygii</taxon>
        <taxon>Polypteriformes</taxon>
        <taxon>Polypteridae</taxon>
        <taxon>Erpetoichthys</taxon>
    </lineage>
</organism>
<dbReference type="PANTHER" id="PTHR14003">
    <property type="entry name" value="TRANSCRIPTIONAL REPRESSOR PROTEIN YY"/>
    <property type="match status" value="1"/>
</dbReference>
<evidence type="ECO:0000256" key="10">
    <source>
        <dbReference type="ARBA" id="ARBA00023242"/>
    </source>
</evidence>
<dbReference type="Proteomes" id="UP000694620">
    <property type="component" value="Chromosome 12"/>
</dbReference>
<evidence type="ECO:0000259" key="14">
    <source>
        <dbReference type="PROSITE" id="PS50157"/>
    </source>
</evidence>
<dbReference type="GO" id="GO:0008270">
    <property type="term" value="F:zinc ion binding"/>
    <property type="evidence" value="ECO:0007669"/>
    <property type="project" value="UniProtKB-KW"/>
</dbReference>
<dbReference type="FunFam" id="3.30.160.60:FF:000512">
    <property type="entry name" value="zinc finger protein 197 isoform X1"/>
    <property type="match status" value="1"/>
</dbReference>
<proteinExistence type="inferred from homology"/>
<dbReference type="GO" id="GO:0005667">
    <property type="term" value="C:transcription regulator complex"/>
    <property type="evidence" value="ECO:0007669"/>
    <property type="project" value="TreeGrafter"/>
</dbReference>
<dbReference type="SMART" id="SM00355">
    <property type="entry name" value="ZnF_C2H2"/>
    <property type="match status" value="10"/>
</dbReference>
<protein>
    <recommendedName>
        <fullName evidence="14">C2H2-type domain-containing protein</fullName>
    </recommendedName>
</protein>
<feature type="domain" description="C2H2-type" evidence="14">
    <location>
        <begin position="404"/>
        <end position="431"/>
    </location>
</feature>
<dbReference type="FunFam" id="3.30.160.60:FF:002175">
    <property type="entry name" value="Zinc finger protein 234"/>
    <property type="match status" value="1"/>
</dbReference>
<dbReference type="InterPro" id="IPR036236">
    <property type="entry name" value="Znf_C2H2_sf"/>
</dbReference>
<keyword evidence="3" id="KW-0479">Metal-binding</keyword>
<sequence>MDEENLCREMKDQLASCIEKTAKATSCNVLRKLEEITRESFPNCTVNSAEVEIGGWKIGGVRSRYVSNIIEEAVMEAARFLMSEYHGFLKKRFTDFACRISAYEKEIESLKQQLRVFRHETRPVPGDQSYKGHPDLLFQTAEGMSDFGFRLLEVGSLAVKRATDSSNLKLNSTGDVKQEDNPTDFVGLMDASLEKFISVKEDDSEVECPPIIKMEVIAVKRAGEHLNEFGVYNENEPHLRTTQSSPTSVHEERRPEDKLALGCNSTVEKCIDKLQQDQTVKTNMYETSFSIFDSHKRHAYNATENKAYRRTGKPTAEKSHNCIECGKTFRLAQHLKQHQRTHTEEKPYQCTECGKTFRQAQNLKHHQRIHTGEKPYQCTECGKNFTWVESFKLHQRIHTGEKPYQCTECGKAFNQASTLKHHQRLHTGEKPYRCTECLMTFTRAAQLKQHQKIHTAPKLNKMSESGLAFSEATFHRAIHAIRKVFPCTECGKNFCRMESLKQHQRIHTGEKPFQCTRCAKHFSWAESLKLHQRIHTGEKPYQCTECGKAFGDSGKLKRHQRIHTGEKPYQCSICEKTFNQAATLKHHERIHTGEKPYLCTECGKTFNQNSSCKKHQRIHHGAKNVQMSTDLEPGSSTL</sequence>
<comment type="similarity">
    <text evidence="2">Belongs to the krueppel C2H2-type zinc-finger protein family.</text>
</comment>
<comment type="subcellular location">
    <subcellularLocation>
        <location evidence="1">Nucleus</location>
    </subcellularLocation>
</comment>
<feature type="coiled-coil region" evidence="12">
    <location>
        <begin position="93"/>
        <end position="120"/>
    </location>
</feature>
<evidence type="ECO:0000256" key="7">
    <source>
        <dbReference type="ARBA" id="ARBA00023015"/>
    </source>
</evidence>
<dbReference type="Gene3D" id="3.30.160.60">
    <property type="entry name" value="Classic Zinc Finger"/>
    <property type="match status" value="10"/>
</dbReference>
<feature type="domain" description="C2H2-type" evidence="14">
    <location>
        <begin position="432"/>
        <end position="459"/>
    </location>
</feature>
<name>A0A8C4SC49_ERPCA</name>
<reference evidence="15" key="3">
    <citation type="submission" date="2025-09" db="UniProtKB">
        <authorList>
            <consortium name="Ensembl"/>
        </authorList>
    </citation>
    <scope>IDENTIFICATION</scope>
</reference>
<dbReference type="FunFam" id="3.30.160.60:FF:002716">
    <property type="entry name" value="Zinc finger protein 212"/>
    <property type="match status" value="1"/>
</dbReference>
<dbReference type="FunFam" id="3.30.160.60:FF:001297">
    <property type="entry name" value="Zinc finger and SCAN domain-containing protein 2"/>
    <property type="match status" value="1"/>
</dbReference>
<evidence type="ECO:0000256" key="5">
    <source>
        <dbReference type="ARBA" id="ARBA00022771"/>
    </source>
</evidence>
<evidence type="ECO:0000313" key="15">
    <source>
        <dbReference type="Ensembl" id="ENSECRP00000015171.1"/>
    </source>
</evidence>
<evidence type="ECO:0000313" key="16">
    <source>
        <dbReference type="Proteomes" id="UP000694620"/>
    </source>
</evidence>
<evidence type="ECO:0000256" key="3">
    <source>
        <dbReference type="ARBA" id="ARBA00022723"/>
    </source>
</evidence>
<keyword evidence="12" id="KW-0175">Coiled coil</keyword>
<evidence type="ECO:0000256" key="8">
    <source>
        <dbReference type="ARBA" id="ARBA00023125"/>
    </source>
</evidence>
<dbReference type="FunFam" id="3.30.160.60:FF:000688">
    <property type="entry name" value="zinc finger protein 197 isoform X1"/>
    <property type="match status" value="1"/>
</dbReference>
<dbReference type="InterPro" id="IPR013087">
    <property type="entry name" value="Znf_C2H2_type"/>
</dbReference>
<feature type="region of interest" description="Disordered" evidence="13">
    <location>
        <begin position="237"/>
        <end position="256"/>
    </location>
</feature>
<dbReference type="GO" id="GO:0000978">
    <property type="term" value="F:RNA polymerase II cis-regulatory region sequence-specific DNA binding"/>
    <property type="evidence" value="ECO:0007669"/>
    <property type="project" value="TreeGrafter"/>
</dbReference>
<dbReference type="Pfam" id="PF00096">
    <property type="entry name" value="zf-C2H2"/>
    <property type="match status" value="9"/>
</dbReference>
<dbReference type="GO" id="GO:0031519">
    <property type="term" value="C:PcG protein complex"/>
    <property type="evidence" value="ECO:0007669"/>
    <property type="project" value="TreeGrafter"/>
</dbReference>
<dbReference type="AlphaFoldDB" id="A0A8C4SC49"/>
<feature type="domain" description="C2H2-type" evidence="14">
    <location>
        <begin position="541"/>
        <end position="568"/>
    </location>
</feature>
<feature type="domain" description="C2H2-type" evidence="14">
    <location>
        <begin position="597"/>
        <end position="624"/>
    </location>
</feature>
<dbReference type="PANTHER" id="PTHR14003:SF23">
    <property type="entry name" value="ZINC FINGER PROTEIN 143"/>
    <property type="match status" value="1"/>
</dbReference>
<evidence type="ECO:0000256" key="13">
    <source>
        <dbReference type="SAM" id="MobiDB-lite"/>
    </source>
</evidence>
<dbReference type="FunFam" id="3.30.160.60:FF:000862">
    <property type="entry name" value="zinc finger protein 697"/>
    <property type="match status" value="1"/>
</dbReference>
<keyword evidence="10" id="KW-0539">Nucleus</keyword>
<dbReference type="PROSITE" id="PS50157">
    <property type="entry name" value="ZINC_FINGER_C2H2_2"/>
    <property type="match status" value="10"/>
</dbReference>
<dbReference type="Ensembl" id="ENSECRT00000015439.1">
    <property type="protein sequence ID" value="ENSECRP00000015171.1"/>
    <property type="gene ID" value="ENSECRG00000010122.1"/>
</dbReference>
<evidence type="ECO:0000256" key="6">
    <source>
        <dbReference type="ARBA" id="ARBA00022833"/>
    </source>
</evidence>
<evidence type="ECO:0000256" key="4">
    <source>
        <dbReference type="ARBA" id="ARBA00022737"/>
    </source>
</evidence>
<reference evidence="15" key="1">
    <citation type="submission" date="2021-06" db="EMBL/GenBank/DDBJ databases">
        <authorList>
            <consortium name="Wellcome Sanger Institute Data Sharing"/>
        </authorList>
    </citation>
    <scope>NUCLEOTIDE SEQUENCE [LARGE SCALE GENOMIC DNA]</scope>
</reference>
<dbReference type="GO" id="GO:0000981">
    <property type="term" value="F:DNA-binding transcription factor activity, RNA polymerase II-specific"/>
    <property type="evidence" value="ECO:0007669"/>
    <property type="project" value="TreeGrafter"/>
</dbReference>
<keyword evidence="6" id="KW-0862">Zinc</keyword>
<keyword evidence="8" id="KW-0238">DNA-binding</keyword>
<feature type="domain" description="C2H2-type" evidence="14">
    <location>
        <begin position="513"/>
        <end position="540"/>
    </location>
</feature>
<dbReference type="GeneTree" id="ENSGT00940000153104"/>
<evidence type="ECO:0000256" key="9">
    <source>
        <dbReference type="ARBA" id="ARBA00023163"/>
    </source>
</evidence>
<dbReference type="GO" id="GO:0000785">
    <property type="term" value="C:chromatin"/>
    <property type="evidence" value="ECO:0007669"/>
    <property type="project" value="TreeGrafter"/>
</dbReference>
<evidence type="ECO:0000256" key="1">
    <source>
        <dbReference type="ARBA" id="ARBA00004123"/>
    </source>
</evidence>
<feature type="domain" description="C2H2-type" evidence="14">
    <location>
        <begin position="569"/>
        <end position="596"/>
    </location>
</feature>
<feature type="domain" description="C2H2-type" evidence="14">
    <location>
        <begin position="376"/>
        <end position="403"/>
    </location>
</feature>
<feature type="domain" description="C2H2-type" evidence="14">
    <location>
        <begin position="320"/>
        <end position="347"/>
    </location>
</feature>
<dbReference type="FunFam" id="3.30.160.60:FF:002343">
    <property type="entry name" value="Zinc finger protein 33A"/>
    <property type="match status" value="3"/>
</dbReference>
<accession>A0A8C4SC49</accession>
<feature type="domain" description="C2H2-type" evidence="14">
    <location>
        <begin position="348"/>
        <end position="375"/>
    </location>
</feature>
<keyword evidence="16" id="KW-1185">Reference proteome</keyword>
<evidence type="ECO:0000256" key="2">
    <source>
        <dbReference type="ARBA" id="ARBA00006991"/>
    </source>
</evidence>
<keyword evidence="9" id="KW-0804">Transcription</keyword>
<dbReference type="PROSITE" id="PS00028">
    <property type="entry name" value="ZINC_FINGER_C2H2_1"/>
    <property type="match status" value="10"/>
</dbReference>
<keyword evidence="4" id="KW-0677">Repeat</keyword>
<keyword evidence="5 11" id="KW-0863">Zinc-finger</keyword>
<reference evidence="15" key="2">
    <citation type="submission" date="2025-08" db="UniProtKB">
        <authorList>
            <consortium name="Ensembl"/>
        </authorList>
    </citation>
    <scope>IDENTIFICATION</scope>
</reference>
<dbReference type="SUPFAM" id="SSF57667">
    <property type="entry name" value="beta-beta-alpha zinc fingers"/>
    <property type="match status" value="6"/>
</dbReference>